<dbReference type="Pfam" id="PF13516">
    <property type="entry name" value="LRR_6"/>
    <property type="match status" value="2"/>
</dbReference>
<dbReference type="OrthoDB" id="333024at2759"/>
<reference evidence="1 2" key="1">
    <citation type="submission" date="2020-01" db="EMBL/GenBank/DDBJ databases">
        <authorList>
            <consortium name="DOE Joint Genome Institute"/>
            <person name="Haridas S."/>
            <person name="Albert R."/>
            <person name="Binder M."/>
            <person name="Bloem J."/>
            <person name="Labutti K."/>
            <person name="Salamov A."/>
            <person name="Andreopoulos B."/>
            <person name="Baker S.E."/>
            <person name="Barry K."/>
            <person name="Bills G."/>
            <person name="Bluhm B.H."/>
            <person name="Cannon C."/>
            <person name="Castanera R."/>
            <person name="Culley D.E."/>
            <person name="Daum C."/>
            <person name="Ezra D."/>
            <person name="Gonzalez J.B."/>
            <person name="Henrissat B."/>
            <person name="Kuo A."/>
            <person name="Liang C."/>
            <person name="Lipzen A."/>
            <person name="Lutzoni F."/>
            <person name="Magnuson J."/>
            <person name="Mondo S."/>
            <person name="Nolan M."/>
            <person name="Ohm R."/>
            <person name="Pangilinan J."/>
            <person name="Park H.-J.H."/>
            <person name="Ramirez L."/>
            <person name="Alfaro M."/>
            <person name="Sun H."/>
            <person name="Tritt A."/>
            <person name="Yoshinaga Y."/>
            <person name="Zwiers L.-H.L."/>
            <person name="Turgeon B.G."/>
            <person name="Goodwin S.B."/>
            <person name="Spatafora J.W."/>
            <person name="Crous P.W."/>
            <person name="Grigoriev I.V."/>
        </authorList>
    </citation>
    <scope>NUCLEOTIDE SEQUENCE [LARGE SCALE GENOMIC DNA]</scope>
    <source>
        <strain evidence="1 2">CBS 611.86</strain>
    </source>
</reference>
<dbReference type="SUPFAM" id="SSF52047">
    <property type="entry name" value="RNI-like"/>
    <property type="match status" value="1"/>
</dbReference>
<dbReference type="Gene3D" id="3.80.10.10">
    <property type="entry name" value="Ribonuclease Inhibitor"/>
    <property type="match status" value="1"/>
</dbReference>
<sequence>MEAPRRHAADPGAASLANEIAHLLYPSPSNSLGSLIKYEKDIVKLRRYVIRQRKQAIEEATLRHELMNPDKKILNQGAWDPVADPLSLNGAQSLPMPVQVAEHDTLTPFFEHLALNGTYEKGSSRRALEDAAEIEEPYYGTKTLEFGKGVVYSDRRMDLCKMVLGPPNIGDLLESLKPNTFITHFLLGNNIIGPHGAQCIVDFLKDFPNRMDTWYLAGNCIDAASFDILVDEWVNSTSVTNIWLKRNPLGPSAVHNVLKLVTETRNLRTLDLDQTELGDDGVADVFKKLATLPAEKPLPLRHMYLNATGIGTKAAAAIGDYLALPHCALDSLYMTNNPMGDAGVSALATGLKKNKSLTRLTLASVGMSDDGVVAVCGALMSHANLTTLDLGQSYATEDLGMRYNWITDRAAHAIRDMIASSPRIAYINLSSCAMTSNGLTTIIPAVTNSDTLLYYFAKSIYPQDKSASGIAAGQKYAVARHHAHAALVANVKRVYGNDVDYGKFMDEEKRWLVNDKTDVRKIDSVYRNRDAGLARRGLKKLDKWWDEDDRTLEEVMKSAAGPFCTKRRGVPVAS</sequence>
<protein>
    <recommendedName>
        <fullName evidence="3">RNI-like protein</fullName>
    </recommendedName>
</protein>
<dbReference type="EMBL" id="JAADJZ010000028">
    <property type="protein sequence ID" value="KAF2866290.1"/>
    <property type="molecule type" value="Genomic_DNA"/>
</dbReference>
<gene>
    <name evidence="1" type="ORF">BDV95DRAFT_505234</name>
</gene>
<dbReference type="Proteomes" id="UP000481861">
    <property type="component" value="Unassembled WGS sequence"/>
</dbReference>
<dbReference type="AlphaFoldDB" id="A0A7C8I6E2"/>
<dbReference type="InterPro" id="IPR001611">
    <property type="entry name" value="Leu-rich_rpt"/>
</dbReference>
<dbReference type="PANTHER" id="PTHR24113">
    <property type="entry name" value="RAN GTPASE-ACTIVATING PROTEIN 1"/>
    <property type="match status" value="1"/>
</dbReference>
<dbReference type="InterPro" id="IPR032675">
    <property type="entry name" value="LRR_dom_sf"/>
</dbReference>
<organism evidence="1 2">
    <name type="scientific">Massariosphaeria phaeospora</name>
    <dbReference type="NCBI Taxonomy" id="100035"/>
    <lineage>
        <taxon>Eukaryota</taxon>
        <taxon>Fungi</taxon>
        <taxon>Dikarya</taxon>
        <taxon>Ascomycota</taxon>
        <taxon>Pezizomycotina</taxon>
        <taxon>Dothideomycetes</taxon>
        <taxon>Pleosporomycetidae</taxon>
        <taxon>Pleosporales</taxon>
        <taxon>Pleosporales incertae sedis</taxon>
        <taxon>Massariosphaeria</taxon>
    </lineage>
</organism>
<comment type="caution">
    <text evidence="1">The sequence shown here is derived from an EMBL/GenBank/DDBJ whole genome shotgun (WGS) entry which is preliminary data.</text>
</comment>
<dbReference type="GO" id="GO:0005096">
    <property type="term" value="F:GTPase activator activity"/>
    <property type="evidence" value="ECO:0007669"/>
    <property type="project" value="InterPro"/>
</dbReference>
<name>A0A7C8I6E2_9PLEO</name>
<evidence type="ECO:0008006" key="3">
    <source>
        <dbReference type="Google" id="ProtNLM"/>
    </source>
</evidence>
<dbReference type="InterPro" id="IPR027038">
    <property type="entry name" value="RanGap"/>
</dbReference>
<evidence type="ECO:0000313" key="2">
    <source>
        <dbReference type="Proteomes" id="UP000481861"/>
    </source>
</evidence>
<keyword evidence="2" id="KW-1185">Reference proteome</keyword>
<accession>A0A7C8I6E2</accession>
<proteinExistence type="predicted"/>
<evidence type="ECO:0000313" key="1">
    <source>
        <dbReference type="EMBL" id="KAF2866290.1"/>
    </source>
</evidence>
<dbReference type="SMART" id="SM00368">
    <property type="entry name" value="LRR_RI"/>
    <property type="match status" value="5"/>
</dbReference>